<evidence type="ECO:0000313" key="1">
    <source>
        <dbReference type="EMBL" id="GIY35829.1"/>
    </source>
</evidence>
<organism evidence="1 2">
    <name type="scientific">Caerostris extrusa</name>
    <name type="common">Bark spider</name>
    <name type="synonym">Caerostris bankana</name>
    <dbReference type="NCBI Taxonomy" id="172846"/>
    <lineage>
        <taxon>Eukaryota</taxon>
        <taxon>Metazoa</taxon>
        <taxon>Ecdysozoa</taxon>
        <taxon>Arthropoda</taxon>
        <taxon>Chelicerata</taxon>
        <taxon>Arachnida</taxon>
        <taxon>Araneae</taxon>
        <taxon>Araneomorphae</taxon>
        <taxon>Entelegynae</taxon>
        <taxon>Araneoidea</taxon>
        <taxon>Araneidae</taxon>
        <taxon>Caerostris</taxon>
    </lineage>
</organism>
<comment type="caution">
    <text evidence="1">The sequence shown here is derived from an EMBL/GenBank/DDBJ whole genome shotgun (WGS) entry which is preliminary data.</text>
</comment>
<reference evidence="1 2" key="1">
    <citation type="submission" date="2021-06" db="EMBL/GenBank/DDBJ databases">
        <title>Caerostris extrusa draft genome.</title>
        <authorList>
            <person name="Kono N."/>
            <person name="Arakawa K."/>
        </authorList>
    </citation>
    <scope>NUCLEOTIDE SEQUENCE [LARGE SCALE GENOMIC DNA]</scope>
</reference>
<accession>A0AAV4SS56</accession>
<proteinExistence type="predicted"/>
<name>A0AAV4SS56_CAEEX</name>
<dbReference type="Proteomes" id="UP001054945">
    <property type="component" value="Unassembled WGS sequence"/>
</dbReference>
<sequence length="135" mass="15484">MTHTGVILSHTGLCYNKIYQFLTFIDFSFVVTRRRTYKTSEQRGLPVLPSISSEQGEIPFLEGQSFIFGEPSNELPDFGRNEIDLLFISQNISFRCAKSMGKCPYRPGKSTERHQQQFLDSRIHQKAIRGLSFVS</sequence>
<evidence type="ECO:0000313" key="2">
    <source>
        <dbReference type="Proteomes" id="UP001054945"/>
    </source>
</evidence>
<gene>
    <name evidence="1" type="ORF">CEXT_501381</name>
</gene>
<keyword evidence="2" id="KW-1185">Reference proteome</keyword>
<dbReference type="EMBL" id="BPLR01009967">
    <property type="protein sequence ID" value="GIY35829.1"/>
    <property type="molecule type" value="Genomic_DNA"/>
</dbReference>
<protein>
    <submittedName>
        <fullName evidence="1">Uncharacterized protein</fullName>
    </submittedName>
</protein>
<dbReference type="AlphaFoldDB" id="A0AAV4SS56"/>